<proteinExistence type="predicted"/>
<protein>
    <submittedName>
        <fullName evidence="2">Uncharacterized protein</fullName>
    </submittedName>
</protein>
<keyword evidence="1" id="KW-1133">Transmembrane helix</keyword>
<evidence type="ECO:0000313" key="3">
    <source>
        <dbReference type="Proteomes" id="UP001565220"/>
    </source>
</evidence>
<feature type="transmembrane region" description="Helical" evidence="1">
    <location>
        <begin position="32"/>
        <end position="52"/>
    </location>
</feature>
<dbReference type="Proteomes" id="UP001565220">
    <property type="component" value="Unassembled WGS sequence"/>
</dbReference>
<dbReference type="EMBL" id="JBGFFE010000012">
    <property type="protein sequence ID" value="MEY8763845.1"/>
    <property type="molecule type" value="Genomic_DNA"/>
</dbReference>
<sequence>MINIYSEFSDKKNSESSDEFRKKLKEESYGKIGYGIGFFEVVVIILGIFLLYPSIPKFIIKLIISIFK</sequence>
<keyword evidence="3" id="KW-1185">Reference proteome</keyword>
<accession>A0ABV4DX93</accession>
<evidence type="ECO:0000313" key="2">
    <source>
        <dbReference type="EMBL" id="MEY8763845.1"/>
    </source>
</evidence>
<reference evidence="2 3" key="1">
    <citation type="submission" date="2024-08" db="EMBL/GenBank/DDBJ databases">
        <title>Clostridium lapicellarii sp. nov., and Clostridium renhuaiense sp. nov., two species isolated from the mud in a fermentation cellar used for producing sauce-flavour Chinese liquors.</title>
        <authorList>
            <person name="Yang F."/>
            <person name="Wang H."/>
            <person name="Chen L.Q."/>
            <person name="Zhou N."/>
            <person name="Lu J.J."/>
            <person name="Pu X.X."/>
            <person name="Wan B."/>
            <person name="Wang L."/>
            <person name="Liu S.J."/>
        </authorList>
    </citation>
    <scope>NUCLEOTIDE SEQUENCE [LARGE SCALE GENOMIC DNA]</scope>
    <source>
        <strain evidence="2 3">MT-113</strain>
    </source>
</reference>
<name>A0ABV4DX93_9CLOT</name>
<keyword evidence="1" id="KW-0812">Transmembrane</keyword>
<organism evidence="2 3">
    <name type="scientific">Clostridium lapidicellarium</name>
    <dbReference type="NCBI Taxonomy" id="3240931"/>
    <lineage>
        <taxon>Bacteria</taxon>
        <taxon>Bacillati</taxon>
        <taxon>Bacillota</taxon>
        <taxon>Clostridia</taxon>
        <taxon>Eubacteriales</taxon>
        <taxon>Clostridiaceae</taxon>
        <taxon>Clostridium</taxon>
    </lineage>
</organism>
<keyword evidence="1" id="KW-0472">Membrane</keyword>
<evidence type="ECO:0000256" key="1">
    <source>
        <dbReference type="SAM" id="Phobius"/>
    </source>
</evidence>
<dbReference type="RefSeq" id="WP_294182666.1">
    <property type="nucleotide sequence ID" value="NZ_JBGFFE010000012.1"/>
</dbReference>
<gene>
    <name evidence="2" type="ORF">AB8S09_09375</name>
</gene>
<comment type="caution">
    <text evidence="2">The sequence shown here is derived from an EMBL/GenBank/DDBJ whole genome shotgun (WGS) entry which is preliminary data.</text>
</comment>